<protein>
    <submittedName>
        <fullName evidence="2">12558_t:CDS:1</fullName>
    </submittedName>
</protein>
<feature type="region of interest" description="Disordered" evidence="1">
    <location>
        <begin position="111"/>
        <end position="148"/>
    </location>
</feature>
<dbReference type="EMBL" id="CAJVPY010013839">
    <property type="protein sequence ID" value="CAG8743032.1"/>
    <property type="molecule type" value="Genomic_DNA"/>
</dbReference>
<evidence type="ECO:0000256" key="1">
    <source>
        <dbReference type="SAM" id="MobiDB-lite"/>
    </source>
</evidence>
<reference evidence="2" key="1">
    <citation type="submission" date="2021-06" db="EMBL/GenBank/DDBJ databases">
        <authorList>
            <person name="Kallberg Y."/>
            <person name="Tangrot J."/>
            <person name="Rosling A."/>
        </authorList>
    </citation>
    <scope>NUCLEOTIDE SEQUENCE</scope>
    <source>
        <strain evidence="2">MA453B</strain>
    </source>
</reference>
<comment type="caution">
    <text evidence="2">The sequence shown here is derived from an EMBL/GenBank/DDBJ whole genome shotgun (WGS) entry which is preliminary data.</text>
</comment>
<feature type="compositionally biased region" description="Acidic residues" evidence="1">
    <location>
        <begin position="112"/>
        <end position="125"/>
    </location>
</feature>
<organism evidence="2 3">
    <name type="scientific">Dentiscutata erythropus</name>
    <dbReference type="NCBI Taxonomy" id="1348616"/>
    <lineage>
        <taxon>Eukaryota</taxon>
        <taxon>Fungi</taxon>
        <taxon>Fungi incertae sedis</taxon>
        <taxon>Mucoromycota</taxon>
        <taxon>Glomeromycotina</taxon>
        <taxon>Glomeromycetes</taxon>
        <taxon>Diversisporales</taxon>
        <taxon>Gigasporaceae</taxon>
        <taxon>Dentiscutata</taxon>
    </lineage>
</organism>
<evidence type="ECO:0000313" key="3">
    <source>
        <dbReference type="Proteomes" id="UP000789405"/>
    </source>
</evidence>
<feature type="non-terminal residue" evidence="2">
    <location>
        <position position="148"/>
    </location>
</feature>
<sequence length="148" mass="17776">MHRQWRVKVKGNEKINLRRMKKNTQMVVKKKRRKKAVEYLLKGGDEKLNMYPQKDILQILNDSGFHSEEWKMTDEEYEEVEILKNASIWMLNMAALRKLKWKNRIVLIYDPDTTDQDDDDNNSDDNNDHEVGTSSKKRKRKDNNNDHE</sequence>
<dbReference type="OrthoDB" id="2449170at2759"/>
<name>A0A9N9NMS5_9GLOM</name>
<evidence type="ECO:0000313" key="2">
    <source>
        <dbReference type="EMBL" id="CAG8743032.1"/>
    </source>
</evidence>
<keyword evidence="3" id="KW-1185">Reference proteome</keyword>
<dbReference type="Proteomes" id="UP000789405">
    <property type="component" value="Unassembled WGS sequence"/>
</dbReference>
<accession>A0A9N9NMS5</accession>
<proteinExistence type="predicted"/>
<gene>
    <name evidence="2" type="ORF">DERYTH_LOCUS16177</name>
</gene>
<dbReference type="AlphaFoldDB" id="A0A9N9NMS5"/>